<reference evidence="6" key="1">
    <citation type="submission" date="2025-08" db="UniProtKB">
        <authorList>
            <consortium name="RefSeq"/>
        </authorList>
    </citation>
    <scope>IDENTIFICATION</scope>
    <source>
        <tissue evidence="6">Whole organism</tissue>
    </source>
</reference>
<dbReference type="OMA" id="TMLERIW"/>
<dbReference type="PANTHER" id="PTHR18945">
    <property type="entry name" value="NEUROTRANSMITTER GATED ION CHANNEL"/>
    <property type="match status" value="1"/>
</dbReference>
<dbReference type="Gene3D" id="2.70.170.10">
    <property type="entry name" value="Neurotransmitter-gated ion-channel ligand-binding domain"/>
    <property type="match status" value="1"/>
</dbReference>
<dbReference type="InterPro" id="IPR006201">
    <property type="entry name" value="Neur_channel"/>
</dbReference>
<dbReference type="InterPro" id="IPR018000">
    <property type="entry name" value="Neurotransmitter_ion_chnl_CS"/>
</dbReference>
<gene>
    <name evidence="6" type="primary">LOC108670428</name>
</gene>
<keyword evidence="5" id="KW-1185">Reference proteome</keyword>
<dbReference type="AlphaFoldDB" id="A0A8B7NJ95"/>
<keyword evidence="3" id="KW-0406">Ion transport</keyword>
<comment type="similarity">
    <text evidence="3">Belongs to the ligand-gated ion channel (TC 1.A.9) family.</text>
</comment>
<dbReference type="GO" id="GO:0016020">
    <property type="term" value="C:membrane"/>
    <property type="evidence" value="ECO:0007669"/>
    <property type="project" value="UniProtKB-SubCell"/>
</dbReference>
<evidence type="ECO:0000256" key="3">
    <source>
        <dbReference type="RuleBase" id="RU000687"/>
    </source>
</evidence>
<evidence type="ECO:0000313" key="5">
    <source>
        <dbReference type="Proteomes" id="UP000694843"/>
    </source>
</evidence>
<name>A0A8B7NJ95_HYAAZ</name>
<dbReference type="GO" id="GO:0004888">
    <property type="term" value="F:transmembrane signaling receptor activity"/>
    <property type="evidence" value="ECO:0007669"/>
    <property type="project" value="InterPro"/>
</dbReference>
<comment type="subcellular location">
    <subcellularLocation>
        <location evidence="1">Membrane</location>
        <topology evidence="1">Multi-pass membrane protein</topology>
    </subcellularLocation>
</comment>
<dbReference type="PROSITE" id="PS00236">
    <property type="entry name" value="NEUROTR_ION_CHANNEL"/>
    <property type="match status" value="1"/>
</dbReference>
<proteinExistence type="inferred from homology"/>
<keyword evidence="3" id="KW-0813">Transport</keyword>
<evidence type="ECO:0000313" key="6">
    <source>
        <dbReference type="RefSeq" id="XP_018013391.2"/>
    </source>
</evidence>
<accession>A0A8B7NJ95</accession>
<dbReference type="RefSeq" id="XP_018013391.2">
    <property type="nucleotide sequence ID" value="XM_018157902.2"/>
</dbReference>
<organism evidence="5 6">
    <name type="scientific">Hyalella azteca</name>
    <name type="common">Amphipod</name>
    <dbReference type="NCBI Taxonomy" id="294128"/>
    <lineage>
        <taxon>Eukaryota</taxon>
        <taxon>Metazoa</taxon>
        <taxon>Ecdysozoa</taxon>
        <taxon>Arthropoda</taxon>
        <taxon>Crustacea</taxon>
        <taxon>Multicrustacea</taxon>
        <taxon>Malacostraca</taxon>
        <taxon>Eumalacostraca</taxon>
        <taxon>Peracarida</taxon>
        <taxon>Amphipoda</taxon>
        <taxon>Senticaudata</taxon>
        <taxon>Talitrida</taxon>
        <taxon>Talitroidea</taxon>
        <taxon>Hyalellidae</taxon>
        <taxon>Hyalella</taxon>
    </lineage>
</organism>
<dbReference type="OrthoDB" id="6504163at2759"/>
<dbReference type="GO" id="GO:0005230">
    <property type="term" value="F:extracellular ligand-gated monoatomic ion channel activity"/>
    <property type="evidence" value="ECO:0007669"/>
    <property type="project" value="InterPro"/>
</dbReference>
<dbReference type="GeneID" id="108670428"/>
<dbReference type="KEGG" id="hazt:108670428"/>
<evidence type="ECO:0000256" key="1">
    <source>
        <dbReference type="ARBA" id="ARBA00004141"/>
    </source>
</evidence>
<dbReference type="SUPFAM" id="SSF63712">
    <property type="entry name" value="Nicotinic receptor ligand binding domain-like"/>
    <property type="match status" value="1"/>
</dbReference>
<keyword evidence="3" id="KW-0407">Ion channel</keyword>
<feature type="domain" description="Neurotransmitter-gated ion-channel ligand-binding" evidence="4">
    <location>
        <begin position="2"/>
        <end position="135"/>
    </location>
</feature>
<dbReference type="InterPro" id="IPR006202">
    <property type="entry name" value="Neur_chan_lig-bd"/>
</dbReference>
<protein>
    <submittedName>
        <fullName evidence="6">Glutamate-gated chloride channel-like</fullName>
    </submittedName>
</protein>
<dbReference type="Proteomes" id="UP000694843">
    <property type="component" value="Unplaced"/>
</dbReference>
<evidence type="ECO:0000259" key="4">
    <source>
        <dbReference type="Pfam" id="PF02931"/>
    </source>
</evidence>
<dbReference type="PRINTS" id="PR00252">
    <property type="entry name" value="NRIONCHANNEL"/>
</dbReference>
<dbReference type="Pfam" id="PF02931">
    <property type="entry name" value="Neur_chan_LBD"/>
    <property type="match status" value="1"/>
</dbReference>
<evidence type="ECO:0000256" key="2">
    <source>
        <dbReference type="ARBA" id="ARBA00023136"/>
    </source>
</evidence>
<dbReference type="InterPro" id="IPR036734">
    <property type="entry name" value="Neur_chan_lig-bd_sf"/>
</dbReference>
<keyword evidence="2" id="KW-0472">Membrane</keyword>
<sequence length="143" mass="16282">MPTNSSGPVNTEIQLYFRDVKVNDLTQVMTVDMTFRMKWHDPRISFTRTTSPFIMSDGWAMLNDASVAWIPDVFFRQGSNTRREKTVKAQSYLRVFPSTPNMLYSTRLTVDFACPMNFQGYPHDTQTCGLTLASCKPHSAVIA</sequence>